<evidence type="ECO:0000256" key="13">
    <source>
        <dbReference type="ARBA" id="ARBA00033093"/>
    </source>
</evidence>
<dbReference type="SUPFAM" id="SSF55326">
    <property type="entry name" value="PurM N-terminal domain-like"/>
    <property type="match status" value="1"/>
</dbReference>
<evidence type="ECO:0000256" key="2">
    <source>
        <dbReference type="ARBA" id="ARBA00004686"/>
    </source>
</evidence>
<dbReference type="NCBIfam" id="TIGR00878">
    <property type="entry name" value="purM"/>
    <property type="match status" value="1"/>
</dbReference>
<evidence type="ECO:0000256" key="12">
    <source>
        <dbReference type="ARBA" id="ARBA00032931"/>
    </source>
</evidence>
<evidence type="ECO:0000256" key="5">
    <source>
        <dbReference type="ARBA" id="ARBA00020367"/>
    </source>
</evidence>
<dbReference type="FunFam" id="3.30.1330.10:FF:000001">
    <property type="entry name" value="Phosphoribosylformylglycinamidine cyclo-ligase"/>
    <property type="match status" value="1"/>
</dbReference>
<dbReference type="AlphaFoldDB" id="B5Y719"/>
<reference evidence="18 19" key="2">
    <citation type="journal article" date="2014" name="Genome Announc.">
        <title>Complete Genome Sequence of Coprothermobacter proteolyticus DSM 5265.</title>
        <authorList>
            <person name="Alexiev A."/>
            <person name="Coil D.A."/>
            <person name="Badger J.H."/>
            <person name="Enticknap J."/>
            <person name="Ward N."/>
            <person name="Robb F.T."/>
            <person name="Eisen J.A."/>
        </authorList>
    </citation>
    <scope>NUCLEOTIDE SEQUENCE [LARGE SCALE GENOMIC DNA]</scope>
    <source>
        <strain evidence="19">ATCC 35245 / DSM 5265 / OCM 4 / BT</strain>
    </source>
</reference>
<evidence type="ECO:0000313" key="19">
    <source>
        <dbReference type="Proteomes" id="UP000001732"/>
    </source>
</evidence>
<dbReference type="CDD" id="cd02196">
    <property type="entry name" value="PurM"/>
    <property type="match status" value="1"/>
</dbReference>
<evidence type="ECO:0000256" key="11">
    <source>
        <dbReference type="ARBA" id="ARBA00031908"/>
    </source>
</evidence>
<keyword evidence="10 15" id="KW-0067">ATP-binding</keyword>
<dbReference type="HAMAP" id="MF_00741">
    <property type="entry name" value="AIRS"/>
    <property type="match status" value="1"/>
</dbReference>
<dbReference type="InterPro" id="IPR016188">
    <property type="entry name" value="PurM-like_N"/>
</dbReference>
<feature type="domain" description="PurM-like N-terminal" evidence="16">
    <location>
        <begin position="52"/>
        <end position="157"/>
    </location>
</feature>
<dbReference type="RefSeq" id="WP_012544489.1">
    <property type="nucleotide sequence ID" value="NC_011295.1"/>
</dbReference>
<evidence type="ECO:0000259" key="16">
    <source>
        <dbReference type="Pfam" id="PF00586"/>
    </source>
</evidence>
<dbReference type="FunFam" id="3.90.650.10:FF:000011">
    <property type="entry name" value="Phosphoribosylformylglycinamidine cyclo-ligase"/>
    <property type="match status" value="1"/>
</dbReference>
<keyword evidence="7 15" id="KW-0436">Ligase</keyword>
<keyword evidence="19" id="KW-1185">Reference proteome</keyword>
<evidence type="ECO:0000256" key="7">
    <source>
        <dbReference type="ARBA" id="ARBA00022598"/>
    </source>
</evidence>
<proteinExistence type="inferred from homology"/>
<dbReference type="Gene3D" id="3.30.1330.10">
    <property type="entry name" value="PurM-like, N-terminal domain"/>
    <property type="match status" value="1"/>
</dbReference>
<evidence type="ECO:0000256" key="10">
    <source>
        <dbReference type="ARBA" id="ARBA00022840"/>
    </source>
</evidence>
<dbReference type="PANTHER" id="PTHR10520:SF12">
    <property type="entry name" value="TRIFUNCTIONAL PURINE BIOSYNTHETIC PROTEIN ADENOSINE-3"/>
    <property type="match status" value="1"/>
</dbReference>
<dbReference type="Pfam" id="PF02769">
    <property type="entry name" value="AIRS_C"/>
    <property type="match status" value="1"/>
</dbReference>
<dbReference type="InterPro" id="IPR036921">
    <property type="entry name" value="PurM-like_N_sf"/>
</dbReference>
<dbReference type="GO" id="GO:0005524">
    <property type="term" value="F:ATP binding"/>
    <property type="evidence" value="ECO:0007669"/>
    <property type="project" value="UniProtKB-KW"/>
</dbReference>
<dbReference type="Pfam" id="PF00586">
    <property type="entry name" value="AIRS"/>
    <property type="match status" value="1"/>
</dbReference>
<dbReference type="UniPathway" id="UPA00074">
    <property type="reaction ID" value="UER00129"/>
</dbReference>
<feature type="domain" description="PurM-like C-terminal" evidence="17">
    <location>
        <begin position="170"/>
        <end position="335"/>
    </location>
</feature>
<dbReference type="OrthoDB" id="9802507at2"/>
<keyword evidence="8 15" id="KW-0547">Nucleotide-binding</keyword>
<evidence type="ECO:0000256" key="14">
    <source>
        <dbReference type="ARBA" id="ARBA00049057"/>
    </source>
</evidence>
<name>B5Y719_COPPD</name>
<evidence type="ECO:0000256" key="4">
    <source>
        <dbReference type="ARBA" id="ARBA00013047"/>
    </source>
</evidence>
<dbReference type="eggNOG" id="COG0150">
    <property type="taxonomic scope" value="Bacteria"/>
</dbReference>
<reference evidence="19" key="1">
    <citation type="submission" date="2008-08" db="EMBL/GenBank/DDBJ databases">
        <title>The complete genome sequence of Coprothermobacter proteolyticus strain ATCC 5245 / DSM 5265 / BT.</title>
        <authorList>
            <person name="Dodson R.J."/>
            <person name="Durkin A.S."/>
            <person name="Wu M."/>
            <person name="Eisen J."/>
            <person name="Sutton G."/>
        </authorList>
    </citation>
    <scope>NUCLEOTIDE SEQUENCE [LARGE SCALE GENOMIC DNA]</scope>
    <source>
        <strain evidence="19">ATCC 35245 / DSM 5265 / OCM 4 / BT</strain>
    </source>
</reference>
<dbReference type="Proteomes" id="UP000001732">
    <property type="component" value="Chromosome"/>
</dbReference>
<dbReference type="GO" id="GO:0046084">
    <property type="term" value="P:adenine biosynthetic process"/>
    <property type="evidence" value="ECO:0007669"/>
    <property type="project" value="TreeGrafter"/>
</dbReference>
<dbReference type="STRING" id="309798.COPRO5265_0196"/>
<evidence type="ECO:0000256" key="3">
    <source>
        <dbReference type="ARBA" id="ARBA00010280"/>
    </source>
</evidence>
<evidence type="ECO:0000313" key="18">
    <source>
        <dbReference type="EMBL" id="ACI17838.1"/>
    </source>
</evidence>
<evidence type="ECO:0000256" key="6">
    <source>
        <dbReference type="ARBA" id="ARBA00022490"/>
    </source>
</evidence>
<comment type="catalytic activity">
    <reaction evidence="14 15">
        <text>2-formamido-N(1)-(5-O-phospho-beta-D-ribosyl)acetamidine + ATP = 5-amino-1-(5-phospho-beta-D-ribosyl)imidazole + ADP + phosphate + H(+)</text>
        <dbReference type="Rhea" id="RHEA:23032"/>
        <dbReference type="ChEBI" id="CHEBI:15378"/>
        <dbReference type="ChEBI" id="CHEBI:30616"/>
        <dbReference type="ChEBI" id="CHEBI:43474"/>
        <dbReference type="ChEBI" id="CHEBI:137981"/>
        <dbReference type="ChEBI" id="CHEBI:147287"/>
        <dbReference type="ChEBI" id="CHEBI:456216"/>
        <dbReference type="EC" id="6.3.3.1"/>
    </reaction>
</comment>
<dbReference type="InterPro" id="IPR010918">
    <property type="entry name" value="PurM-like_C_dom"/>
</dbReference>
<dbReference type="PANTHER" id="PTHR10520">
    <property type="entry name" value="TRIFUNCTIONAL PURINE BIOSYNTHETIC PROTEIN ADENOSINE-3-RELATED"/>
    <property type="match status" value="1"/>
</dbReference>
<dbReference type="EMBL" id="CP001145">
    <property type="protein sequence ID" value="ACI17838.1"/>
    <property type="molecule type" value="Genomic_DNA"/>
</dbReference>
<dbReference type="Gene3D" id="3.90.650.10">
    <property type="entry name" value="PurM-like C-terminal domain"/>
    <property type="match status" value="1"/>
</dbReference>
<dbReference type="GO" id="GO:0005829">
    <property type="term" value="C:cytosol"/>
    <property type="evidence" value="ECO:0007669"/>
    <property type="project" value="TreeGrafter"/>
</dbReference>
<dbReference type="InterPro" id="IPR036676">
    <property type="entry name" value="PurM-like_C_sf"/>
</dbReference>
<dbReference type="GO" id="GO:0004641">
    <property type="term" value="F:phosphoribosylformylglycinamidine cyclo-ligase activity"/>
    <property type="evidence" value="ECO:0007669"/>
    <property type="project" value="UniProtKB-UniRule"/>
</dbReference>
<dbReference type="EC" id="6.3.3.1" evidence="4 15"/>
<protein>
    <recommendedName>
        <fullName evidence="5 15">Phosphoribosylformylglycinamidine cyclo-ligase</fullName>
        <ecNumber evidence="4 15">6.3.3.1</ecNumber>
    </recommendedName>
    <alternativeName>
        <fullName evidence="12 15">AIR synthase</fullName>
    </alternativeName>
    <alternativeName>
        <fullName evidence="13 15">AIRS</fullName>
    </alternativeName>
    <alternativeName>
        <fullName evidence="11 15">Phosphoribosyl-aminoimidazole synthetase</fullName>
    </alternativeName>
</protein>
<comment type="subcellular location">
    <subcellularLocation>
        <location evidence="1 15">Cytoplasm</location>
    </subcellularLocation>
</comment>
<evidence type="ECO:0000256" key="8">
    <source>
        <dbReference type="ARBA" id="ARBA00022741"/>
    </source>
</evidence>
<evidence type="ECO:0000259" key="17">
    <source>
        <dbReference type="Pfam" id="PF02769"/>
    </source>
</evidence>
<comment type="pathway">
    <text evidence="2 15">Purine metabolism; IMP biosynthesis via de novo pathway; 5-amino-1-(5-phospho-D-ribosyl)imidazole from N(2)-formyl-N(1)-(5-phospho-D-ribosyl)glycinamide: step 2/2.</text>
</comment>
<dbReference type="InterPro" id="IPR004733">
    <property type="entry name" value="PurM_cligase"/>
</dbReference>
<evidence type="ECO:0000256" key="9">
    <source>
        <dbReference type="ARBA" id="ARBA00022755"/>
    </source>
</evidence>
<dbReference type="KEGG" id="cpo:COPRO5265_0196"/>
<keyword evidence="6 15" id="KW-0963">Cytoplasm</keyword>
<keyword evidence="9 15" id="KW-0658">Purine biosynthesis</keyword>
<dbReference type="SUPFAM" id="SSF56042">
    <property type="entry name" value="PurM C-terminal domain-like"/>
    <property type="match status" value="1"/>
</dbReference>
<comment type="similarity">
    <text evidence="3 15">Belongs to the AIR synthase family.</text>
</comment>
<dbReference type="HOGENOM" id="CLU_047116_0_0_9"/>
<evidence type="ECO:0000256" key="1">
    <source>
        <dbReference type="ARBA" id="ARBA00004496"/>
    </source>
</evidence>
<accession>B5Y719</accession>
<evidence type="ECO:0000256" key="15">
    <source>
        <dbReference type="HAMAP-Rule" id="MF_00741"/>
    </source>
</evidence>
<dbReference type="GO" id="GO:0004637">
    <property type="term" value="F:phosphoribosylamine-glycine ligase activity"/>
    <property type="evidence" value="ECO:0007669"/>
    <property type="project" value="TreeGrafter"/>
</dbReference>
<organism evidence="18 19">
    <name type="scientific">Coprothermobacter proteolyticus (strain ATCC 35245 / DSM 5265 / OCM 4 / BT)</name>
    <dbReference type="NCBI Taxonomy" id="309798"/>
    <lineage>
        <taxon>Bacteria</taxon>
        <taxon>Pseudomonadati</taxon>
        <taxon>Coprothermobacterota</taxon>
        <taxon>Coprothermobacteria</taxon>
        <taxon>Coprothermobacterales</taxon>
        <taxon>Coprothermobacteraceae</taxon>
        <taxon>Coprothermobacter</taxon>
    </lineage>
</organism>
<dbReference type="GO" id="GO:0006189">
    <property type="term" value="P:'de novo' IMP biosynthetic process"/>
    <property type="evidence" value="ECO:0007669"/>
    <property type="project" value="UniProtKB-UniRule"/>
</dbReference>
<sequence length="338" mass="36363">MKYEDAGVNISKADFFIEKIKPLAQATLTDFVLEGIGPFASLVELKGYKNPVLVSGTDGVGTKLKIAFMMNKHDTVGIDLVAMCVNDVITTGAKPLFFLDYFACGKLDENIGVDVIKGIAQGCTMAKCALVGGETAEMPSFYPEGEYDLAGFCVGVAEKEELLNPETVSVGDAVIGLASSGLHSNGYSLVRKIFFEQHHFSVNDQLPELGKTLGEELLTPTLIYVRALELLQGLPIKAAAHITGGGLLENVPRVLPEGTAVKLHGDAWFVPPIFKLIQQLGNVDLVEMYRTFNMGIGMVLIVPEERANDCVNKINSSGDFNAQIIGEVVAGERQVILP</sequence>
<gene>
    <name evidence="15 18" type="primary">purM</name>
    <name evidence="18" type="ordered locus">COPRO5265_0196</name>
</gene>